<dbReference type="GeneID" id="88849314"/>
<dbReference type="EC" id="3.2.1.51" evidence="3"/>
<dbReference type="PRINTS" id="PR00741">
    <property type="entry name" value="GLHYDRLASE29"/>
</dbReference>
<dbReference type="InterPro" id="IPR000933">
    <property type="entry name" value="Glyco_hydro_29"/>
</dbReference>
<dbReference type="InterPro" id="IPR017853">
    <property type="entry name" value="GH"/>
</dbReference>
<dbReference type="Gene3D" id="3.20.20.80">
    <property type="entry name" value="Glycosidases"/>
    <property type="match status" value="1"/>
</dbReference>
<dbReference type="SMART" id="SM00812">
    <property type="entry name" value="Alpha_L_fucos"/>
    <property type="match status" value="1"/>
</dbReference>
<dbReference type="Proteomes" id="UP000273154">
    <property type="component" value="Chromosome"/>
</dbReference>
<feature type="domain" description="Glycoside hydrolase family 29 N-terminal" evidence="7">
    <location>
        <begin position="9"/>
        <end position="306"/>
    </location>
</feature>
<evidence type="ECO:0000256" key="6">
    <source>
        <dbReference type="ARBA" id="ARBA00023295"/>
    </source>
</evidence>
<dbReference type="GO" id="GO:0016139">
    <property type="term" value="P:glycoside catabolic process"/>
    <property type="evidence" value="ECO:0007669"/>
    <property type="project" value="TreeGrafter"/>
</dbReference>
<comment type="similarity">
    <text evidence="2">Belongs to the glycosyl hydrolase 29 family.</text>
</comment>
<evidence type="ECO:0000256" key="2">
    <source>
        <dbReference type="ARBA" id="ARBA00007951"/>
    </source>
</evidence>
<dbReference type="GO" id="GO:0004560">
    <property type="term" value="F:alpha-L-fucosidase activity"/>
    <property type="evidence" value="ECO:0007669"/>
    <property type="project" value="InterPro"/>
</dbReference>
<dbReference type="GO" id="GO:0005764">
    <property type="term" value="C:lysosome"/>
    <property type="evidence" value="ECO:0007669"/>
    <property type="project" value="TreeGrafter"/>
</dbReference>
<dbReference type="KEGG" id="pcat:Pcatena_11760"/>
<gene>
    <name evidence="8" type="ORF">Pcatena_11760</name>
</gene>
<dbReference type="SUPFAM" id="SSF51445">
    <property type="entry name" value="(Trans)glycosidases"/>
    <property type="match status" value="1"/>
</dbReference>
<comment type="function">
    <text evidence="1">Alpha-L-fucosidase is responsible for hydrolyzing the alpha-1,6-linked fucose joined to the reducing-end N-acetylglucosamine of the carbohydrate moieties of glycoproteins.</text>
</comment>
<protein>
    <recommendedName>
        <fullName evidence="3">alpha-L-fucosidase</fullName>
        <ecNumber evidence="3">3.2.1.51</ecNumber>
    </recommendedName>
</protein>
<keyword evidence="6" id="KW-0326">Glycosidase</keyword>
<keyword evidence="5" id="KW-0378">Hydrolase</keyword>
<name>A0A3G9K8P0_9ACTN</name>
<dbReference type="EMBL" id="AP019367">
    <property type="protein sequence ID" value="BBH50589.1"/>
    <property type="molecule type" value="Genomic_DNA"/>
</dbReference>
<dbReference type="RefSeq" id="WP_126422536.1">
    <property type="nucleotide sequence ID" value="NZ_AP019367.1"/>
</dbReference>
<evidence type="ECO:0000256" key="5">
    <source>
        <dbReference type="ARBA" id="ARBA00022801"/>
    </source>
</evidence>
<proteinExistence type="inferred from homology"/>
<keyword evidence="4" id="KW-0732">Signal</keyword>
<accession>A0A3G9K8P0</accession>
<evidence type="ECO:0000313" key="8">
    <source>
        <dbReference type="EMBL" id="BBH50589.1"/>
    </source>
</evidence>
<dbReference type="AlphaFoldDB" id="A0A3G9K8P0"/>
<reference evidence="9" key="1">
    <citation type="submission" date="2018-11" db="EMBL/GenBank/DDBJ databases">
        <title>Comparative genomics of Parolsenella catena and Libanicoccus massiliensis: Reclassification of Libanicoccus massiliensis as Parolsenella massiliensis comb. nov.</title>
        <authorList>
            <person name="Sakamoto M."/>
            <person name="Ikeyama N."/>
            <person name="Murakami T."/>
            <person name="Mori H."/>
            <person name="Yuki M."/>
            <person name="Ohkuma M."/>
        </authorList>
    </citation>
    <scope>NUCLEOTIDE SEQUENCE [LARGE SCALE GENOMIC DNA]</scope>
    <source>
        <strain evidence="9">JCM 31932</strain>
    </source>
</reference>
<evidence type="ECO:0000259" key="7">
    <source>
        <dbReference type="Pfam" id="PF01120"/>
    </source>
</evidence>
<dbReference type="InterPro" id="IPR057739">
    <property type="entry name" value="Glyco_hydro_29_N"/>
</dbReference>
<evidence type="ECO:0000313" key="9">
    <source>
        <dbReference type="Proteomes" id="UP000273154"/>
    </source>
</evidence>
<evidence type="ECO:0000256" key="4">
    <source>
        <dbReference type="ARBA" id="ARBA00022729"/>
    </source>
</evidence>
<sequence length="417" mass="46535">MSEPLPRIKDYEDMGLGLFVHWGLYSQLSCGEWTEFIHERPREEYERLAETFTAEDFDAADLVAAAKEMGAGYITLTTKHHEGFFLYDTCGLSTFDAPHSAAGRDLVREFVDACHAGGIKPFFYMATYDWHSPLYETDFDAYLEYLRASVEILCKNYGEVGGFWFDGNWNKKDADWKLPELYGTIRKYQPNAIIINNTGLKNRGKIIDPEIDVTTYERRISGEVNHGPEDGKYVAGEVSVTTNKHWGRAANDLDYKSPRELIETIANARRAGANALVNIGPTGTGAISALQREYLRLIGRWMAMAGASVHTARPSRALVANGGIRDFVLDDAEAGVSYVFVHDLAIVGNENVTLGGEGSNLRSFTGAVRPVSRISWLDDGAEVPFMQDCDRGTLTIDANGFTYGCDWVVRIARIEYR</sequence>
<dbReference type="OrthoDB" id="5526311at2"/>
<organism evidence="8 9">
    <name type="scientific">Parolsenella catena</name>
    <dbReference type="NCBI Taxonomy" id="2003188"/>
    <lineage>
        <taxon>Bacteria</taxon>
        <taxon>Bacillati</taxon>
        <taxon>Actinomycetota</taxon>
        <taxon>Coriobacteriia</taxon>
        <taxon>Coriobacteriales</taxon>
        <taxon>Atopobiaceae</taxon>
        <taxon>Parolsenella</taxon>
    </lineage>
</organism>
<dbReference type="PANTHER" id="PTHR10030">
    <property type="entry name" value="ALPHA-L-FUCOSIDASE"/>
    <property type="match status" value="1"/>
</dbReference>
<dbReference type="PIRSF" id="PIRSF001092">
    <property type="entry name" value="Alpha-L-fucosidase"/>
    <property type="match status" value="1"/>
</dbReference>
<keyword evidence="9" id="KW-1185">Reference proteome</keyword>
<dbReference type="InterPro" id="IPR016286">
    <property type="entry name" value="FUC_metazoa-typ"/>
</dbReference>
<dbReference type="PANTHER" id="PTHR10030:SF37">
    <property type="entry name" value="ALPHA-L-FUCOSIDASE-RELATED"/>
    <property type="match status" value="1"/>
</dbReference>
<dbReference type="Pfam" id="PF01120">
    <property type="entry name" value="Alpha_L_fucos"/>
    <property type="match status" value="1"/>
</dbReference>
<dbReference type="GO" id="GO:0006004">
    <property type="term" value="P:fucose metabolic process"/>
    <property type="evidence" value="ECO:0007669"/>
    <property type="project" value="InterPro"/>
</dbReference>
<evidence type="ECO:0000256" key="1">
    <source>
        <dbReference type="ARBA" id="ARBA00004071"/>
    </source>
</evidence>
<evidence type="ECO:0000256" key="3">
    <source>
        <dbReference type="ARBA" id="ARBA00012662"/>
    </source>
</evidence>